<reference evidence="2" key="1">
    <citation type="submission" date="2019-12" db="EMBL/GenBank/DDBJ databases">
        <title>An insight into the sialome of adult female Ixodes ricinus ticks feeding for 6 days.</title>
        <authorList>
            <person name="Perner J."/>
            <person name="Ribeiro J.M.C."/>
        </authorList>
    </citation>
    <scope>NUCLEOTIDE SEQUENCE</scope>
    <source>
        <strain evidence="2">Semi-engorged</strain>
        <tissue evidence="2">Salivary glands</tissue>
    </source>
</reference>
<accession>A0A6B0V5U1</accession>
<organism evidence="2">
    <name type="scientific">Ixodes ricinus</name>
    <name type="common">Common tick</name>
    <name type="synonym">Acarus ricinus</name>
    <dbReference type="NCBI Taxonomy" id="34613"/>
    <lineage>
        <taxon>Eukaryota</taxon>
        <taxon>Metazoa</taxon>
        <taxon>Ecdysozoa</taxon>
        <taxon>Arthropoda</taxon>
        <taxon>Chelicerata</taxon>
        <taxon>Arachnida</taxon>
        <taxon>Acari</taxon>
        <taxon>Parasitiformes</taxon>
        <taxon>Ixodida</taxon>
        <taxon>Ixodoidea</taxon>
        <taxon>Ixodidae</taxon>
        <taxon>Ixodinae</taxon>
        <taxon>Ixodes</taxon>
    </lineage>
</organism>
<feature type="compositionally biased region" description="Polar residues" evidence="1">
    <location>
        <begin position="30"/>
        <end position="45"/>
    </location>
</feature>
<feature type="compositionally biased region" description="Acidic residues" evidence="1">
    <location>
        <begin position="201"/>
        <end position="210"/>
    </location>
</feature>
<proteinExistence type="predicted"/>
<feature type="compositionally biased region" description="Basic residues" evidence="1">
    <location>
        <begin position="14"/>
        <end position="29"/>
    </location>
</feature>
<feature type="compositionally biased region" description="Polar residues" evidence="1">
    <location>
        <begin position="98"/>
        <end position="120"/>
    </location>
</feature>
<name>A0A6B0V5U1_IXORI</name>
<dbReference type="EMBL" id="GIFC01015093">
    <property type="protein sequence ID" value="MXU97176.1"/>
    <property type="molecule type" value="Transcribed_RNA"/>
</dbReference>
<protein>
    <submittedName>
        <fullName evidence="2">Uncharacterized protein</fullName>
    </submittedName>
</protein>
<feature type="region of interest" description="Disordered" evidence="1">
    <location>
        <begin position="93"/>
        <end position="233"/>
    </location>
</feature>
<sequence>MAQRARSATLEGRMKRRESCRRSYYKNKQSRQYAQNNATPLSKTSGPRRRTILFDQPSHAAAHPDYAPNLLNEPAPDLRVLMCIRKALKREPPEAIGNSDTQPSAALQPYDSGTQGSSSEMEAAGQENSSSSLSSVNQLARKFENDQAEVAKAAAGQTQPSAALQPHDGGAQGLSNELEAAGQDSSSSLNELARRLKEDHAEEVEAGAEDADQHTKEDPSAEPQVSPETLRHVKDNLQRHLLKLKKKRKRQ</sequence>
<evidence type="ECO:0000256" key="1">
    <source>
        <dbReference type="SAM" id="MobiDB-lite"/>
    </source>
</evidence>
<evidence type="ECO:0000313" key="2">
    <source>
        <dbReference type="EMBL" id="MXU97176.1"/>
    </source>
</evidence>
<dbReference type="AlphaFoldDB" id="A0A6B0V5U1"/>
<feature type="region of interest" description="Disordered" evidence="1">
    <location>
        <begin position="1"/>
        <end position="50"/>
    </location>
</feature>